<comment type="similarity">
    <text evidence="2">Belongs to the homogentisate dioxygenase family.</text>
</comment>
<gene>
    <name evidence="9" type="ORF">MNBD_GAMMA10-3170</name>
</gene>
<feature type="domain" description="Homogentisate 1,2-dioxygenase C-terminal" evidence="7">
    <location>
        <begin position="260"/>
        <end position="373"/>
    </location>
</feature>
<evidence type="ECO:0000256" key="3">
    <source>
        <dbReference type="ARBA" id="ARBA00022723"/>
    </source>
</evidence>
<dbReference type="Pfam" id="PF04209">
    <property type="entry name" value="HgmA_C"/>
    <property type="match status" value="1"/>
</dbReference>
<dbReference type="InterPro" id="IPR011051">
    <property type="entry name" value="RmlC_Cupin_sf"/>
</dbReference>
<accession>A0A3B0YAI2</accession>
<dbReference type="GO" id="GO:0006570">
    <property type="term" value="P:tyrosine metabolic process"/>
    <property type="evidence" value="ECO:0007669"/>
    <property type="project" value="InterPro"/>
</dbReference>
<evidence type="ECO:0000256" key="1">
    <source>
        <dbReference type="ARBA" id="ARBA00001962"/>
    </source>
</evidence>
<keyword evidence="4 9" id="KW-0223">Dioxygenase</keyword>
<dbReference type="GO" id="GO:0006559">
    <property type="term" value="P:L-phenylalanine catabolic process"/>
    <property type="evidence" value="ECO:0007669"/>
    <property type="project" value="InterPro"/>
</dbReference>
<dbReference type="PANTHER" id="PTHR11056:SF0">
    <property type="entry name" value="HOMOGENTISATE 1,2-DIOXYGENASE"/>
    <property type="match status" value="1"/>
</dbReference>
<dbReference type="InterPro" id="IPR005708">
    <property type="entry name" value="Homogentis_dOase"/>
</dbReference>
<keyword evidence="5 9" id="KW-0560">Oxidoreductase</keyword>
<sequence>MSQWINLPRSAGISSRQAHTDLPESSYERELGHDGFSGPATHMYHSHPPCSWTSISGPLLHHAFNTMLLGDYHHSPWMATPLLHNANLKLRFWACDTSMPSLFRNADGDEMMFIHHGEGELFCDYGHLHFSEGDYILIPKGTLWRIEIRKPIKCLLIEATQDHYRLPDKGLLGAHAIFDPAVLETPDIDQLFKDQYSEKAWTVQIRHLDQLSEMQYPYNPLDATGWHGNLTPIKLNWRDIRPLMSHRYHLPPCAHTTFVCNDFLISTFVPRPLESDPGALRVPFYHSNDDYDEVIFYHAGNFFSRDNIDSGMISFHPAGIPHGPHPKAYEAGKNYTRKQTDEVALMIDARYPLQISHQAKAIESQDYMNAWKKSRGYKK</sequence>
<reference evidence="9" key="1">
    <citation type="submission" date="2018-06" db="EMBL/GenBank/DDBJ databases">
        <authorList>
            <person name="Zhirakovskaya E."/>
        </authorList>
    </citation>
    <scope>NUCLEOTIDE SEQUENCE</scope>
</reference>
<dbReference type="GO" id="GO:0004411">
    <property type="term" value="F:homogentisate 1,2-dioxygenase activity"/>
    <property type="evidence" value="ECO:0007669"/>
    <property type="project" value="UniProtKB-EC"/>
</dbReference>
<evidence type="ECO:0000259" key="7">
    <source>
        <dbReference type="Pfam" id="PF04209"/>
    </source>
</evidence>
<keyword evidence="3" id="KW-0479">Metal-binding</keyword>
<evidence type="ECO:0000256" key="4">
    <source>
        <dbReference type="ARBA" id="ARBA00022964"/>
    </source>
</evidence>
<dbReference type="GO" id="GO:0005737">
    <property type="term" value="C:cytoplasm"/>
    <property type="evidence" value="ECO:0007669"/>
    <property type="project" value="TreeGrafter"/>
</dbReference>
<dbReference type="SUPFAM" id="SSF51182">
    <property type="entry name" value="RmlC-like cupins"/>
    <property type="match status" value="1"/>
</dbReference>
<comment type="cofactor">
    <cofactor evidence="1">
        <name>Fe cation</name>
        <dbReference type="ChEBI" id="CHEBI:24875"/>
    </cofactor>
</comment>
<dbReference type="InterPro" id="IPR014710">
    <property type="entry name" value="RmlC-like_jellyroll"/>
</dbReference>
<proteinExistence type="inferred from homology"/>
<keyword evidence="6" id="KW-0408">Iron</keyword>
<dbReference type="GO" id="GO:0046872">
    <property type="term" value="F:metal ion binding"/>
    <property type="evidence" value="ECO:0007669"/>
    <property type="project" value="UniProtKB-KW"/>
</dbReference>
<evidence type="ECO:0000256" key="2">
    <source>
        <dbReference type="ARBA" id="ARBA00007757"/>
    </source>
</evidence>
<evidence type="ECO:0000256" key="6">
    <source>
        <dbReference type="ARBA" id="ARBA00023004"/>
    </source>
</evidence>
<dbReference type="Pfam" id="PF20510">
    <property type="entry name" value="HgmA_N"/>
    <property type="match status" value="1"/>
</dbReference>
<evidence type="ECO:0000256" key="5">
    <source>
        <dbReference type="ARBA" id="ARBA00023002"/>
    </source>
</evidence>
<organism evidence="9">
    <name type="scientific">hydrothermal vent metagenome</name>
    <dbReference type="NCBI Taxonomy" id="652676"/>
    <lineage>
        <taxon>unclassified sequences</taxon>
        <taxon>metagenomes</taxon>
        <taxon>ecological metagenomes</taxon>
    </lineage>
</organism>
<dbReference type="EC" id="1.13.11.5" evidence="9"/>
<feature type="domain" description="Homogentisate 1,2-dioxygenase N-terminal" evidence="8">
    <location>
        <begin position="84"/>
        <end position="235"/>
    </location>
</feature>
<dbReference type="PANTHER" id="PTHR11056">
    <property type="entry name" value="HOMOGENTISATE 1,2-DIOXYGENASE"/>
    <property type="match status" value="1"/>
</dbReference>
<dbReference type="InterPro" id="IPR046452">
    <property type="entry name" value="HgmA_N"/>
</dbReference>
<evidence type="ECO:0000313" key="9">
    <source>
        <dbReference type="EMBL" id="VAW71199.1"/>
    </source>
</evidence>
<dbReference type="AlphaFoldDB" id="A0A3B0YAI2"/>
<protein>
    <submittedName>
        <fullName evidence="9">Homogentisate 1,2-dioxygenase</fullName>
        <ecNumber evidence="9">1.13.11.5</ecNumber>
    </submittedName>
</protein>
<evidence type="ECO:0000259" key="8">
    <source>
        <dbReference type="Pfam" id="PF20510"/>
    </source>
</evidence>
<dbReference type="Gene3D" id="2.60.120.10">
    <property type="entry name" value="Jelly Rolls"/>
    <property type="match status" value="1"/>
</dbReference>
<name>A0A3B0YAI2_9ZZZZ</name>
<dbReference type="InterPro" id="IPR046451">
    <property type="entry name" value="HgmA_C"/>
</dbReference>
<dbReference type="EMBL" id="UOFJ01000576">
    <property type="protein sequence ID" value="VAW71199.1"/>
    <property type="molecule type" value="Genomic_DNA"/>
</dbReference>